<dbReference type="PANTHER" id="PTHR35526:SF3">
    <property type="entry name" value="ANTI-SIGMA-F FACTOR RSBW"/>
    <property type="match status" value="1"/>
</dbReference>
<keyword evidence="1" id="KW-0723">Serine/threonine-protein kinase</keyword>
<evidence type="ECO:0000313" key="3">
    <source>
        <dbReference type="EMBL" id="OKP86892.1"/>
    </source>
</evidence>
<dbReference type="InterPro" id="IPR036890">
    <property type="entry name" value="HATPase_C_sf"/>
</dbReference>
<feature type="domain" description="Histidine kinase/HSP90-like ATPase" evidence="2">
    <location>
        <begin position="22"/>
        <end position="121"/>
    </location>
</feature>
<evidence type="ECO:0000256" key="1">
    <source>
        <dbReference type="ARBA" id="ARBA00022527"/>
    </source>
</evidence>
<keyword evidence="1" id="KW-0808">Transferase</keyword>
<dbReference type="PANTHER" id="PTHR35526">
    <property type="entry name" value="ANTI-SIGMA-F FACTOR RSBW-RELATED"/>
    <property type="match status" value="1"/>
</dbReference>
<sequence length="135" mass="15389">MKERIMRAVQKEIRIHGLEQHQRIIDGIIEELHLEAYAFDIRLILIEAITNAYYHGNHSDASKPIIIRYLLSGEQLELQVEDSGEGAGTLVFPDMISSDELLDEGGRGLYLIRCFSDQVDMIHNTMYISKCVNPS</sequence>
<comment type="caution">
    <text evidence="3">The sequence shown here is derived from an EMBL/GenBank/DDBJ whole genome shotgun (WGS) entry which is preliminary data.</text>
</comment>
<dbReference type="InterPro" id="IPR003594">
    <property type="entry name" value="HATPase_dom"/>
</dbReference>
<name>A0ABX3ENX7_9BACL</name>
<dbReference type="CDD" id="cd16936">
    <property type="entry name" value="HATPase_RsbW-like"/>
    <property type="match status" value="1"/>
</dbReference>
<protein>
    <recommendedName>
        <fullName evidence="2">Histidine kinase/HSP90-like ATPase domain-containing protein</fullName>
    </recommendedName>
</protein>
<organism evidence="3 4">
    <name type="scientific">Paenibacillus helianthi</name>
    <dbReference type="NCBI Taxonomy" id="1349432"/>
    <lineage>
        <taxon>Bacteria</taxon>
        <taxon>Bacillati</taxon>
        <taxon>Bacillota</taxon>
        <taxon>Bacilli</taxon>
        <taxon>Bacillales</taxon>
        <taxon>Paenibacillaceae</taxon>
        <taxon>Paenibacillus</taxon>
    </lineage>
</organism>
<dbReference type="EMBL" id="LVWI01000037">
    <property type="protein sequence ID" value="OKP86892.1"/>
    <property type="molecule type" value="Genomic_DNA"/>
</dbReference>
<dbReference type="Gene3D" id="3.30.565.10">
    <property type="entry name" value="Histidine kinase-like ATPase, C-terminal domain"/>
    <property type="match status" value="1"/>
</dbReference>
<keyword evidence="4" id="KW-1185">Reference proteome</keyword>
<dbReference type="Pfam" id="PF13581">
    <property type="entry name" value="HATPase_c_2"/>
    <property type="match status" value="1"/>
</dbReference>
<accession>A0ABX3ENX7</accession>
<dbReference type="SUPFAM" id="SSF55874">
    <property type="entry name" value="ATPase domain of HSP90 chaperone/DNA topoisomerase II/histidine kinase"/>
    <property type="match status" value="1"/>
</dbReference>
<keyword evidence="1" id="KW-0418">Kinase</keyword>
<reference evidence="3 4" key="1">
    <citation type="submission" date="2016-03" db="EMBL/GenBank/DDBJ databases">
        <authorList>
            <person name="Sant'Anna F.H."/>
            <person name="Ambrosini A."/>
            <person name="Souza R."/>
            <person name="Bach E."/>
            <person name="Fernandes G."/>
            <person name="Balsanelli E."/>
            <person name="Baura V.A."/>
            <person name="Souza E.M."/>
            <person name="Passaglia L."/>
        </authorList>
    </citation>
    <scope>NUCLEOTIDE SEQUENCE [LARGE SCALE GENOMIC DNA]</scope>
    <source>
        <strain evidence="3 4">P26E</strain>
    </source>
</reference>
<evidence type="ECO:0000313" key="4">
    <source>
        <dbReference type="Proteomes" id="UP000186058"/>
    </source>
</evidence>
<proteinExistence type="predicted"/>
<gene>
    <name evidence="3" type="ORF">A3844_12920</name>
</gene>
<dbReference type="Proteomes" id="UP000186058">
    <property type="component" value="Unassembled WGS sequence"/>
</dbReference>
<evidence type="ECO:0000259" key="2">
    <source>
        <dbReference type="Pfam" id="PF13581"/>
    </source>
</evidence>
<dbReference type="InterPro" id="IPR050267">
    <property type="entry name" value="Anti-sigma-factor_SerPK"/>
</dbReference>